<protein>
    <recommendedName>
        <fullName evidence="4 8">dTDP-4-dehydrorhamnose 3,5-epimerase</fullName>
        <ecNumber evidence="3 8">5.1.3.13</ecNumber>
    </recommendedName>
    <alternativeName>
        <fullName evidence="8">Thymidine diphospho-4-keto-rhamnose 3,5-epimerase</fullName>
    </alternativeName>
</protein>
<gene>
    <name evidence="9" type="primary">rfbC</name>
    <name evidence="9" type="ORF">EGT74_22745</name>
</gene>
<dbReference type="OrthoDB" id="9800680at2"/>
<evidence type="ECO:0000256" key="8">
    <source>
        <dbReference type="RuleBase" id="RU364069"/>
    </source>
</evidence>
<feature type="binding site" evidence="6">
    <location>
        <position position="23"/>
    </location>
    <ligand>
        <name>substrate</name>
    </ligand>
</feature>
<dbReference type="GO" id="GO:0008830">
    <property type="term" value="F:dTDP-4-dehydrorhamnose 3,5-epimerase activity"/>
    <property type="evidence" value="ECO:0007669"/>
    <property type="project" value="UniProtKB-UniRule"/>
</dbReference>
<evidence type="ECO:0000256" key="1">
    <source>
        <dbReference type="ARBA" id="ARBA00001298"/>
    </source>
</evidence>
<evidence type="ECO:0000313" key="9">
    <source>
        <dbReference type="EMBL" id="RPE09789.1"/>
    </source>
</evidence>
<dbReference type="PANTHER" id="PTHR21047:SF2">
    <property type="entry name" value="THYMIDINE DIPHOSPHO-4-KETO-RHAMNOSE 3,5-EPIMERASE"/>
    <property type="match status" value="1"/>
</dbReference>
<feature type="binding site" evidence="6">
    <location>
        <begin position="46"/>
        <end position="48"/>
    </location>
    <ligand>
        <name>substrate</name>
    </ligand>
</feature>
<dbReference type="InterPro" id="IPR000888">
    <property type="entry name" value="RmlC-like"/>
</dbReference>
<feature type="binding site" evidence="6">
    <location>
        <position position="58"/>
    </location>
    <ligand>
        <name>substrate</name>
    </ligand>
</feature>
<evidence type="ECO:0000256" key="7">
    <source>
        <dbReference type="PIRSR" id="PIRSR600888-3"/>
    </source>
</evidence>
<dbReference type="RefSeq" id="WP_123848768.1">
    <property type="nucleotide sequence ID" value="NZ_RPDH01000002.1"/>
</dbReference>
<accession>A0A3N4PSN4</accession>
<evidence type="ECO:0000256" key="2">
    <source>
        <dbReference type="ARBA" id="ARBA00001997"/>
    </source>
</evidence>
<comment type="similarity">
    <text evidence="8">Belongs to the dTDP-4-dehydrorhamnose 3,5-epimerase family.</text>
</comment>
<comment type="function">
    <text evidence="2 8">Catalyzes the epimerization of the C3' and C5'positions of dTDP-6-deoxy-D-xylo-4-hexulose, forming dTDP-6-deoxy-L-lyxo-4-hexulose.</text>
</comment>
<proteinExistence type="inferred from homology"/>
<evidence type="ECO:0000256" key="5">
    <source>
        <dbReference type="PIRSR" id="PIRSR600888-1"/>
    </source>
</evidence>
<comment type="pathway">
    <text evidence="8">Carbohydrate biosynthesis; dTDP-L-rhamnose biosynthesis.</text>
</comment>
<dbReference type="EMBL" id="RPDH01000002">
    <property type="protein sequence ID" value="RPE09789.1"/>
    <property type="molecule type" value="Genomic_DNA"/>
</dbReference>
<evidence type="ECO:0000256" key="6">
    <source>
        <dbReference type="PIRSR" id="PIRSR600888-2"/>
    </source>
</evidence>
<dbReference type="EC" id="5.1.3.13" evidence="3 8"/>
<sequence length="186" mass="20988">MPFIETGIPDLLIYEPKVHGDHRGYFFESYNANTFRDEGVDIVFVQDNQARSTYGVLRGLHFQLAPYAQTKLIRALEGRILDVVVDLRKGSPAYGKIYTIELSAENKRQLLVPQGFAHGYSVLSETAEVMYKCDNFYHKASEGGILYNDPALAIDWGIPLEAAKVSDKDLVLPLLADCEHNFEYKP</sequence>
<dbReference type="UniPathway" id="UPA00124"/>
<feature type="binding site" evidence="6">
    <location>
        <position position="28"/>
    </location>
    <ligand>
        <name>substrate</name>
    </ligand>
</feature>
<dbReference type="GO" id="GO:0019305">
    <property type="term" value="P:dTDP-rhamnose biosynthetic process"/>
    <property type="evidence" value="ECO:0007669"/>
    <property type="project" value="UniProtKB-UniRule"/>
</dbReference>
<comment type="caution">
    <text evidence="9">The sequence shown here is derived from an EMBL/GenBank/DDBJ whole genome shotgun (WGS) entry which is preliminary data.</text>
</comment>
<dbReference type="Gene3D" id="2.60.120.10">
    <property type="entry name" value="Jelly Rolls"/>
    <property type="match status" value="1"/>
</dbReference>
<dbReference type="Proteomes" id="UP000278351">
    <property type="component" value="Unassembled WGS sequence"/>
</dbReference>
<dbReference type="GO" id="GO:0000271">
    <property type="term" value="P:polysaccharide biosynthetic process"/>
    <property type="evidence" value="ECO:0007669"/>
    <property type="project" value="TreeGrafter"/>
</dbReference>
<evidence type="ECO:0000256" key="3">
    <source>
        <dbReference type="ARBA" id="ARBA00012098"/>
    </source>
</evidence>
<reference evidence="9 10" key="1">
    <citation type="submission" date="2018-11" db="EMBL/GenBank/DDBJ databases">
        <title>Chitinophaga lutea sp.nov., isolate from arsenic contaminated soil.</title>
        <authorList>
            <person name="Zong Y."/>
        </authorList>
    </citation>
    <scope>NUCLEOTIDE SEQUENCE [LARGE SCALE GENOMIC DNA]</scope>
    <source>
        <strain evidence="9 10">ZY74</strain>
    </source>
</reference>
<name>A0A3N4PSN4_9BACT</name>
<comment type="catalytic activity">
    <reaction evidence="1 8">
        <text>dTDP-4-dehydro-6-deoxy-alpha-D-glucose = dTDP-4-dehydro-beta-L-rhamnose</text>
        <dbReference type="Rhea" id="RHEA:16969"/>
        <dbReference type="ChEBI" id="CHEBI:57649"/>
        <dbReference type="ChEBI" id="CHEBI:62830"/>
        <dbReference type="EC" id="5.1.3.13"/>
    </reaction>
</comment>
<evidence type="ECO:0000313" key="10">
    <source>
        <dbReference type="Proteomes" id="UP000278351"/>
    </source>
</evidence>
<dbReference type="SUPFAM" id="SSF51182">
    <property type="entry name" value="RmlC-like cupins"/>
    <property type="match status" value="1"/>
</dbReference>
<keyword evidence="10" id="KW-1185">Reference proteome</keyword>
<keyword evidence="8 9" id="KW-0413">Isomerase</keyword>
<dbReference type="NCBIfam" id="TIGR01221">
    <property type="entry name" value="rmlC"/>
    <property type="match status" value="1"/>
</dbReference>
<feature type="binding site" evidence="6">
    <location>
        <position position="142"/>
    </location>
    <ligand>
        <name>substrate</name>
    </ligand>
</feature>
<dbReference type="Pfam" id="PF00908">
    <property type="entry name" value="dTDP_sugar_isom"/>
    <property type="match status" value="1"/>
</dbReference>
<dbReference type="InterPro" id="IPR014710">
    <property type="entry name" value="RmlC-like_jellyroll"/>
</dbReference>
<dbReference type="GO" id="GO:0005829">
    <property type="term" value="C:cytosol"/>
    <property type="evidence" value="ECO:0007669"/>
    <property type="project" value="TreeGrafter"/>
</dbReference>
<feature type="binding site" evidence="6">
    <location>
        <position position="118"/>
    </location>
    <ligand>
        <name>substrate</name>
    </ligand>
</feature>
<feature type="active site" description="Proton acceptor" evidence="5">
    <location>
        <position position="61"/>
    </location>
</feature>
<dbReference type="PANTHER" id="PTHR21047">
    <property type="entry name" value="DTDP-6-DEOXY-D-GLUCOSE-3,5 EPIMERASE"/>
    <property type="match status" value="1"/>
</dbReference>
<feature type="active site" description="Proton donor" evidence="5">
    <location>
        <position position="131"/>
    </location>
</feature>
<evidence type="ECO:0000256" key="4">
    <source>
        <dbReference type="ARBA" id="ARBA00019595"/>
    </source>
</evidence>
<feature type="binding site" evidence="6">
    <location>
        <position position="71"/>
    </location>
    <ligand>
        <name>substrate</name>
    </ligand>
</feature>
<feature type="binding site" evidence="6">
    <location>
        <position position="164"/>
    </location>
    <ligand>
        <name>substrate</name>
    </ligand>
</feature>
<organism evidence="9 10">
    <name type="scientific">Chitinophaga lutea</name>
    <dbReference type="NCBI Taxonomy" id="2488634"/>
    <lineage>
        <taxon>Bacteria</taxon>
        <taxon>Pseudomonadati</taxon>
        <taxon>Bacteroidota</taxon>
        <taxon>Chitinophagia</taxon>
        <taxon>Chitinophagales</taxon>
        <taxon>Chitinophagaceae</taxon>
        <taxon>Chitinophaga</taxon>
    </lineage>
</organism>
<dbReference type="InterPro" id="IPR011051">
    <property type="entry name" value="RmlC_Cupin_sf"/>
</dbReference>
<dbReference type="CDD" id="cd00438">
    <property type="entry name" value="cupin_RmlC"/>
    <property type="match status" value="1"/>
</dbReference>
<feature type="site" description="Participates in a stacking interaction with the thymidine ring of dTDP-4-oxo-6-deoxyglucose" evidence="7">
    <location>
        <position position="137"/>
    </location>
</feature>
<comment type="subunit">
    <text evidence="8">Homodimer.</text>
</comment>
<dbReference type="AlphaFoldDB" id="A0A3N4PSN4"/>